<dbReference type="AlphaFoldDB" id="A0A834XF33"/>
<dbReference type="EMBL" id="JAAIUW010000001">
    <property type="protein sequence ID" value="KAF7844104.1"/>
    <property type="molecule type" value="Genomic_DNA"/>
</dbReference>
<keyword evidence="2" id="KW-1185">Reference proteome</keyword>
<accession>A0A834XF33</accession>
<protein>
    <submittedName>
        <fullName evidence="1">DNA-directed DNA polymerase</fullName>
    </submittedName>
</protein>
<keyword evidence="1" id="KW-0548">Nucleotidyltransferase</keyword>
<proteinExistence type="predicted"/>
<evidence type="ECO:0000313" key="2">
    <source>
        <dbReference type="Proteomes" id="UP000634136"/>
    </source>
</evidence>
<keyword evidence="1" id="KW-0239">DNA-directed DNA polymerase</keyword>
<keyword evidence="1" id="KW-0808">Transferase</keyword>
<dbReference type="GO" id="GO:0003887">
    <property type="term" value="F:DNA-directed DNA polymerase activity"/>
    <property type="evidence" value="ECO:0007669"/>
    <property type="project" value="UniProtKB-KW"/>
</dbReference>
<reference evidence="1" key="1">
    <citation type="submission" date="2020-09" db="EMBL/GenBank/DDBJ databases">
        <title>Genome-Enabled Discovery of Anthraquinone Biosynthesis in Senna tora.</title>
        <authorList>
            <person name="Kang S.-H."/>
            <person name="Pandey R.P."/>
            <person name="Lee C.-M."/>
            <person name="Sim J.-S."/>
            <person name="Jeong J.-T."/>
            <person name="Choi B.-S."/>
            <person name="Jung M."/>
            <person name="Ginzburg D."/>
            <person name="Zhao K."/>
            <person name="Won S.Y."/>
            <person name="Oh T.-J."/>
            <person name="Yu Y."/>
            <person name="Kim N.-H."/>
            <person name="Lee O.R."/>
            <person name="Lee T.-H."/>
            <person name="Bashyal P."/>
            <person name="Kim T.-S."/>
            <person name="Lee W.-H."/>
            <person name="Kawkins C."/>
            <person name="Kim C.-K."/>
            <person name="Kim J.S."/>
            <person name="Ahn B.O."/>
            <person name="Rhee S.Y."/>
            <person name="Sohng J.K."/>
        </authorList>
    </citation>
    <scope>NUCLEOTIDE SEQUENCE</scope>
    <source>
        <tissue evidence="1">Leaf</tissue>
    </source>
</reference>
<gene>
    <name evidence="1" type="ORF">G2W53_001009</name>
</gene>
<name>A0A834XF33_9FABA</name>
<dbReference type="Proteomes" id="UP000634136">
    <property type="component" value="Unassembled WGS sequence"/>
</dbReference>
<evidence type="ECO:0000313" key="1">
    <source>
        <dbReference type="EMBL" id="KAF7844104.1"/>
    </source>
</evidence>
<organism evidence="1 2">
    <name type="scientific">Senna tora</name>
    <dbReference type="NCBI Taxonomy" id="362788"/>
    <lineage>
        <taxon>Eukaryota</taxon>
        <taxon>Viridiplantae</taxon>
        <taxon>Streptophyta</taxon>
        <taxon>Embryophyta</taxon>
        <taxon>Tracheophyta</taxon>
        <taxon>Spermatophyta</taxon>
        <taxon>Magnoliopsida</taxon>
        <taxon>eudicotyledons</taxon>
        <taxon>Gunneridae</taxon>
        <taxon>Pentapetalae</taxon>
        <taxon>rosids</taxon>
        <taxon>fabids</taxon>
        <taxon>Fabales</taxon>
        <taxon>Fabaceae</taxon>
        <taxon>Caesalpinioideae</taxon>
        <taxon>Cassia clade</taxon>
        <taxon>Senna</taxon>
    </lineage>
</organism>
<sequence>MSKLNVGTNKDDGRDDVLQNAAKDVVHIEASNATQTRVTSTEMEVLGVSDQNMLVTHESMKENIDPVVKPVGVKLWKRVARSGGMTPCHEFFELKVSKRKGGLDCVHGEEENGLSMTKKARCAELVIKNKNNISSAKKLRKEAKAVKRALNSITLTEEFDNLFDLSELFAEEKSSLINMAKEKALKELDAPPVQEAPLCITAANPQAPLELKSGLIHLLPKFKGLGNEDP</sequence>
<comment type="caution">
    <text evidence="1">The sequence shown here is derived from an EMBL/GenBank/DDBJ whole genome shotgun (WGS) entry which is preliminary data.</text>
</comment>